<dbReference type="InterPro" id="IPR047959">
    <property type="entry name" value="Transpos_IS5"/>
</dbReference>
<dbReference type="GO" id="GO:0006313">
    <property type="term" value="P:DNA transposition"/>
    <property type="evidence" value="ECO:0007669"/>
    <property type="project" value="InterPro"/>
</dbReference>
<comment type="caution">
    <text evidence="7">The sequence shown here is derived from an EMBL/GenBank/DDBJ whole genome shotgun (WGS) entry which is preliminary data.</text>
</comment>
<keyword evidence="8" id="KW-1185">Reference proteome</keyword>
<sequence length="159" mass="18084">MKKGNTWHFGYKAHIGVDKDSGIVHTVKVTAANQHDVSMTSELLTGEETVVYGDSGYLGTEKREDAVKKNANGKRIRYKINRRPSQIAKKSTRSQGQLKRREHEKSSVRAKVEHVFAVVKSQLRYRKTRYRGLRKQTAKLNMMFALANLILADRPCLAV</sequence>
<proteinExistence type="inferred from homology"/>
<dbReference type="Proteomes" id="UP000003803">
    <property type="component" value="Unassembled WGS sequence"/>
</dbReference>
<evidence type="ECO:0000313" key="7">
    <source>
        <dbReference type="EMBL" id="EDS09819.1"/>
    </source>
</evidence>
<name>B0PEN6_9FIRM</name>
<evidence type="ECO:0000256" key="4">
    <source>
        <dbReference type="ARBA" id="ARBA00023172"/>
    </source>
</evidence>
<keyword evidence="3" id="KW-0238">DNA-binding</keyword>
<evidence type="ECO:0000256" key="3">
    <source>
        <dbReference type="ARBA" id="ARBA00023125"/>
    </source>
</evidence>
<organism evidence="7 8">
    <name type="scientific">Anaerotruncus colihominis DSM 17241</name>
    <dbReference type="NCBI Taxonomy" id="445972"/>
    <lineage>
        <taxon>Bacteria</taxon>
        <taxon>Bacillati</taxon>
        <taxon>Bacillota</taxon>
        <taxon>Clostridia</taxon>
        <taxon>Eubacteriales</taxon>
        <taxon>Oscillospiraceae</taxon>
        <taxon>Anaerotruncus</taxon>
    </lineage>
</organism>
<dbReference type="Pfam" id="PF01609">
    <property type="entry name" value="DDE_Tnp_1"/>
    <property type="match status" value="1"/>
</dbReference>
<evidence type="ECO:0000313" key="8">
    <source>
        <dbReference type="Proteomes" id="UP000003803"/>
    </source>
</evidence>
<reference evidence="7" key="1">
    <citation type="submission" date="2007-11" db="EMBL/GenBank/DDBJ databases">
        <authorList>
            <person name="Fulton L."/>
            <person name="Clifton S."/>
            <person name="Fulton B."/>
            <person name="Xu J."/>
            <person name="Minx P."/>
            <person name="Pepin K.H."/>
            <person name="Johnson M."/>
            <person name="Thiruvilangam P."/>
            <person name="Bhonagiri V."/>
            <person name="Nash W.E."/>
            <person name="Mardis E.R."/>
            <person name="Wilson R.K."/>
        </authorList>
    </citation>
    <scope>NUCLEOTIDE SEQUENCE [LARGE SCALE GENOMIC DNA]</scope>
    <source>
        <strain evidence="7">DSM 17241</strain>
    </source>
</reference>
<dbReference type="InterPro" id="IPR002559">
    <property type="entry name" value="Transposase_11"/>
</dbReference>
<dbReference type="HOGENOM" id="CLU_049873_7_0_9"/>
<keyword evidence="2" id="KW-0815">Transposition</keyword>
<keyword evidence="4" id="KW-0233">DNA recombination</keyword>
<dbReference type="NCBIfam" id="NF033581">
    <property type="entry name" value="transpos_IS5_4"/>
    <property type="match status" value="1"/>
</dbReference>
<dbReference type="EMBL" id="ABGD02000025">
    <property type="protein sequence ID" value="EDS09819.1"/>
    <property type="molecule type" value="Genomic_DNA"/>
</dbReference>
<feature type="domain" description="Transposase IS4-like" evidence="6">
    <location>
        <begin position="3"/>
        <end position="149"/>
    </location>
</feature>
<dbReference type="GO" id="GO:0004803">
    <property type="term" value="F:transposase activity"/>
    <property type="evidence" value="ECO:0007669"/>
    <property type="project" value="InterPro"/>
</dbReference>
<reference evidence="7" key="2">
    <citation type="submission" date="2013-09" db="EMBL/GenBank/DDBJ databases">
        <title>Draft genome sequence of Anaerotruncus colihominis(DSM 17241).</title>
        <authorList>
            <person name="Sudarsanam P."/>
            <person name="Ley R."/>
            <person name="Guruge J."/>
            <person name="Turnbaugh P.J."/>
            <person name="Mahowald M."/>
            <person name="Liep D."/>
            <person name="Gordon J."/>
        </authorList>
    </citation>
    <scope>NUCLEOTIDE SEQUENCE</scope>
    <source>
        <strain evidence="7">DSM 17241</strain>
    </source>
</reference>
<feature type="region of interest" description="Disordered" evidence="5">
    <location>
        <begin position="81"/>
        <end position="106"/>
    </location>
</feature>
<dbReference type="GO" id="GO:0003677">
    <property type="term" value="F:DNA binding"/>
    <property type="evidence" value="ECO:0007669"/>
    <property type="project" value="UniProtKB-KW"/>
</dbReference>
<protein>
    <submittedName>
        <fullName evidence="7">Transposase, IS4 family</fullName>
    </submittedName>
</protein>
<dbReference type="AlphaFoldDB" id="B0PEN6"/>
<evidence type="ECO:0000256" key="5">
    <source>
        <dbReference type="SAM" id="MobiDB-lite"/>
    </source>
</evidence>
<gene>
    <name evidence="7" type="ORF">ANACOL_03264</name>
</gene>
<dbReference type="eggNOG" id="COG3039">
    <property type="taxonomic scope" value="Bacteria"/>
</dbReference>
<comment type="similarity">
    <text evidence="1">Belongs to the transposase 11 family.</text>
</comment>
<dbReference type="PANTHER" id="PTHR35604">
    <property type="entry name" value="TRANSPOSASE INSH FOR INSERTION SEQUENCE ELEMENT IS5A-RELATED"/>
    <property type="match status" value="1"/>
</dbReference>
<evidence type="ECO:0000256" key="2">
    <source>
        <dbReference type="ARBA" id="ARBA00022578"/>
    </source>
</evidence>
<accession>B0PEN6</accession>
<evidence type="ECO:0000256" key="1">
    <source>
        <dbReference type="ARBA" id="ARBA00010075"/>
    </source>
</evidence>
<evidence type="ECO:0000259" key="6">
    <source>
        <dbReference type="Pfam" id="PF01609"/>
    </source>
</evidence>
<dbReference type="PANTHER" id="PTHR35604:SF2">
    <property type="entry name" value="TRANSPOSASE INSH FOR INSERTION SEQUENCE ELEMENT IS5A-RELATED"/>
    <property type="match status" value="1"/>
</dbReference>